<comment type="caution">
    <text evidence="8">The sequence shown here is derived from an EMBL/GenBank/DDBJ whole genome shotgun (WGS) entry which is preliminary data.</text>
</comment>
<evidence type="ECO:0000256" key="5">
    <source>
        <dbReference type="ARBA" id="ARBA00038359"/>
    </source>
</evidence>
<dbReference type="EMBL" id="JAULSW010000007">
    <property type="protein sequence ID" value="KAK3374874.1"/>
    <property type="molecule type" value="Genomic_DNA"/>
</dbReference>
<evidence type="ECO:0000313" key="8">
    <source>
        <dbReference type="EMBL" id="KAK3374874.1"/>
    </source>
</evidence>
<dbReference type="InterPro" id="IPR052337">
    <property type="entry name" value="SAT4-like"/>
</dbReference>
<evidence type="ECO:0000256" key="2">
    <source>
        <dbReference type="ARBA" id="ARBA00022692"/>
    </source>
</evidence>
<keyword evidence="9" id="KW-1185">Reference proteome</keyword>
<evidence type="ECO:0000256" key="6">
    <source>
        <dbReference type="SAM" id="Phobius"/>
    </source>
</evidence>
<evidence type="ECO:0000259" key="7">
    <source>
        <dbReference type="Pfam" id="PF20684"/>
    </source>
</evidence>
<evidence type="ECO:0000256" key="4">
    <source>
        <dbReference type="ARBA" id="ARBA00023136"/>
    </source>
</evidence>
<dbReference type="InterPro" id="IPR049326">
    <property type="entry name" value="Rhodopsin_dom_fungi"/>
</dbReference>
<dbReference type="GO" id="GO:0016020">
    <property type="term" value="C:membrane"/>
    <property type="evidence" value="ECO:0007669"/>
    <property type="project" value="UniProtKB-SubCell"/>
</dbReference>
<organism evidence="8 9">
    <name type="scientific">Podospora didyma</name>
    <dbReference type="NCBI Taxonomy" id="330526"/>
    <lineage>
        <taxon>Eukaryota</taxon>
        <taxon>Fungi</taxon>
        <taxon>Dikarya</taxon>
        <taxon>Ascomycota</taxon>
        <taxon>Pezizomycotina</taxon>
        <taxon>Sordariomycetes</taxon>
        <taxon>Sordariomycetidae</taxon>
        <taxon>Sordariales</taxon>
        <taxon>Podosporaceae</taxon>
        <taxon>Podospora</taxon>
    </lineage>
</organism>
<dbReference type="AlphaFoldDB" id="A0AAE0KDZ4"/>
<evidence type="ECO:0000256" key="3">
    <source>
        <dbReference type="ARBA" id="ARBA00022989"/>
    </source>
</evidence>
<feature type="domain" description="Rhodopsin" evidence="7">
    <location>
        <begin position="52"/>
        <end position="272"/>
    </location>
</feature>
<evidence type="ECO:0000313" key="9">
    <source>
        <dbReference type="Proteomes" id="UP001285441"/>
    </source>
</evidence>
<dbReference type="Pfam" id="PF20684">
    <property type="entry name" value="Fung_rhodopsin"/>
    <property type="match status" value="1"/>
</dbReference>
<keyword evidence="3 6" id="KW-1133">Transmembrane helix</keyword>
<proteinExistence type="inferred from homology"/>
<feature type="transmembrane region" description="Helical" evidence="6">
    <location>
        <begin position="33"/>
        <end position="55"/>
    </location>
</feature>
<feature type="transmembrane region" description="Helical" evidence="6">
    <location>
        <begin position="186"/>
        <end position="207"/>
    </location>
</feature>
<gene>
    <name evidence="8" type="ORF">B0H63DRAFT_512909</name>
</gene>
<feature type="transmembrane region" description="Helical" evidence="6">
    <location>
        <begin position="67"/>
        <end position="88"/>
    </location>
</feature>
<comment type="similarity">
    <text evidence="5">Belongs to the SAT4 family.</text>
</comment>
<dbReference type="PANTHER" id="PTHR33048">
    <property type="entry name" value="PTH11-LIKE INTEGRAL MEMBRANE PROTEIN (AFU_ORTHOLOGUE AFUA_5G11245)"/>
    <property type="match status" value="1"/>
</dbReference>
<feature type="transmembrane region" description="Helical" evidence="6">
    <location>
        <begin position="138"/>
        <end position="166"/>
    </location>
</feature>
<comment type="subcellular location">
    <subcellularLocation>
        <location evidence="1">Membrane</location>
        <topology evidence="1">Multi-pass membrane protein</topology>
    </subcellularLocation>
</comment>
<evidence type="ECO:0000256" key="1">
    <source>
        <dbReference type="ARBA" id="ARBA00004141"/>
    </source>
</evidence>
<reference evidence="8" key="2">
    <citation type="submission" date="2023-06" db="EMBL/GenBank/DDBJ databases">
        <authorList>
            <consortium name="Lawrence Berkeley National Laboratory"/>
            <person name="Haridas S."/>
            <person name="Hensen N."/>
            <person name="Bonometti L."/>
            <person name="Westerberg I."/>
            <person name="Brannstrom I.O."/>
            <person name="Guillou S."/>
            <person name="Cros-Aarteil S."/>
            <person name="Calhoun S."/>
            <person name="Kuo A."/>
            <person name="Mondo S."/>
            <person name="Pangilinan J."/>
            <person name="Riley R."/>
            <person name="LaButti K."/>
            <person name="Andreopoulos B."/>
            <person name="Lipzen A."/>
            <person name="Chen C."/>
            <person name="Yanf M."/>
            <person name="Daum C."/>
            <person name="Ng V."/>
            <person name="Clum A."/>
            <person name="Steindorff A."/>
            <person name="Ohm R."/>
            <person name="Martin F."/>
            <person name="Silar P."/>
            <person name="Natvig D."/>
            <person name="Lalanne C."/>
            <person name="Gautier V."/>
            <person name="Ament-velasquez S.L."/>
            <person name="Kruys A."/>
            <person name="Hutchinson M.I."/>
            <person name="Powell A.J."/>
            <person name="Barry K."/>
            <person name="Miller A.N."/>
            <person name="Grigoriev I.V."/>
            <person name="Debuchy R."/>
            <person name="Gladieux P."/>
            <person name="Thoren M.H."/>
            <person name="Johannesson H."/>
        </authorList>
    </citation>
    <scope>NUCLEOTIDE SEQUENCE</scope>
    <source>
        <strain evidence="8">CBS 232.78</strain>
    </source>
</reference>
<feature type="transmembrane region" description="Helical" evidence="6">
    <location>
        <begin position="100"/>
        <end position="126"/>
    </location>
</feature>
<dbReference type="Proteomes" id="UP001285441">
    <property type="component" value="Unassembled WGS sequence"/>
</dbReference>
<keyword evidence="2 6" id="KW-0812">Transmembrane</keyword>
<name>A0AAE0KDZ4_9PEZI</name>
<dbReference type="PANTHER" id="PTHR33048:SF158">
    <property type="entry name" value="MEMBRANE PROTEIN PTH11-LIKE, PUTATIVE-RELATED"/>
    <property type="match status" value="1"/>
</dbReference>
<protein>
    <recommendedName>
        <fullName evidence="7">Rhodopsin domain-containing protein</fullName>
    </recommendedName>
</protein>
<keyword evidence="4 6" id="KW-0472">Membrane</keyword>
<accession>A0AAE0KDZ4</accession>
<reference evidence="8" key="1">
    <citation type="journal article" date="2023" name="Mol. Phylogenet. Evol.">
        <title>Genome-scale phylogeny and comparative genomics of the fungal order Sordariales.</title>
        <authorList>
            <person name="Hensen N."/>
            <person name="Bonometti L."/>
            <person name="Westerberg I."/>
            <person name="Brannstrom I.O."/>
            <person name="Guillou S."/>
            <person name="Cros-Aarteil S."/>
            <person name="Calhoun S."/>
            <person name="Haridas S."/>
            <person name="Kuo A."/>
            <person name="Mondo S."/>
            <person name="Pangilinan J."/>
            <person name="Riley R."/>
            <person name="LaButti K."/>
            <person name="Andreopoulos B."/>
            <person name="Lipzen A."/>
            <person name="Chen C."/>
            <person name="Yan M."/>
            <person name="Daum C."/>
            <person name="Ng V."/>
            <person name="Clum A."/>
            <person name="Steindorff A."/>
            <person name="Ohm R.A."/>
            <person name="Martin F."/>
            <person name="Silar P."/>
            <person name="Natvig D.O."/>
            <person name="Lalanne C."/>
            <person name="Gautier V."/>
            <person name="Ament-Velasquez S.L."/>
            <person name="Kruys A."/>
            <person name="Hutchinson M.I."/>
            <person name="Powell A.J."/>
            <person name="Barry K."/>
            <person name="Miller A.N."/>
            <person name="Grigoriev I.V."/>
            <person name="Debuchy R."/>
            <person name="Gladieux P."/>
            <person name="Hiltunen Thoren M."/>
            <person name="Johannesson H."/>
        </authorList>
    </citation>
    <scope>NUCLEOTIDE SEQUENCE</scope>
    <source>
        <strain evidence="8">CBS 232.78</strain>
    </source>
</reference>
<sequence length="397" mass="43519">MDLSGVDLWTIPFAPPPPGEVVNFVDPPSQAPMLATGIYVFVPLMLVFFFCRLYTRIHMTHAFGLDDFLCIVAVVAILATSGVMLASLKLEPISPSGRHAWNLITLTYVMSLMAAMFVKLSILALYYRIFQPSPWARILIWAGMAPIALFYLISAVVILSLCVPGPSETWLFKVSTGACPAVQVKLGLGVGIFGIVSDLYIFVIPLWQISHLSLAPKRLLSPSAIGSSAGGFATREQVTLDDPTYLLTPYLFSLAELNFGLMCSCMPVITVSLKAWANKTVSSWHSVKKYYYSNTFGGQSRSEANNTGGGIRGDRYLKEELPRIPGGAMSGMRTFIRRFNRSTNAQSVPMSNFVTLNSMSDKDYHGQLRDIYGADHDDAERLAPCIAGQSRRGMNAS</sequence>